<dbReference type="AlphaFoldDB" id="A0A9N9L8W2"/>
<sequence length="79" mass="8616">MPYPSPSLRDQIPIGKGPEEGRPVLWCLVVHEDCQEGSELVGRIDEGEGFELVQPGEGDLLPEGEGKEEASGLSRDIRE</sequence>
<gene>
    <name evidence="2" type="ORF">HYFRA_00001759</name>
</gene>
<keyword evidence="3" id="KW-1185">Reference proteome</keyword>
<accession>A0A9N9L8W2</accession>
<dbReference type="Proteomes" id="UP000696280">
    <property type="component" value="Unassembled WGS sequence"/>
</dbReference>
<feature type="compositionally biased region" description="Basic and acidic residues" evidence="1">
    <location>
        <begin position="64"/>
        <end position="79"/>
    </location>
</feature>
<feature type="region of interest" description="Disordered" evidence="1">
    <location>
        <begin position="55"/>
        <end position="79"/>
    </location>
</feature>
<reference evidence="2" key="1">
    <citation type="submission" date="2021-07" db="EMBL/GenBank/DDBJ databases">
        <authorList>
            <person name="Durling M."/>
        </authorList>
    </citation>
    <scope>NUCLEOTIDE SEQUENCE</scope>
</reference>
<evidence type="ECO:0000313" key="3">
    <source>
        <dbReference type="Proteomes" id="UP000696280"/>
    </source>
</evidence>
<comment type="caution">
    <text evidence="2">The sequence shown here is derived from an EMBL/GenBank/DDBJ whole genome shotgun (WGS) entry which is preliminary data.</text>
</comment>
<organism evidence="2 3">
    <name type="scientific">Hymenoscyphus fraxineus</name>
    <dbReference type="NCBI Taxonomy" id="746836"/>
    <lineage>
        <taxon>Eukaryota</taxon>
        <taxon>Fungi</taxon>
        <taxon>Dikarya</taxon>
        <taxon>Ascomycota</taxon>
        <taxon>Pezizomycotina</taxon>
        <taxon>Leotiomycetes</taxon>
        <taxon>Helotiales</taxon>
        <taxon>Helotiaceae</taxon>
        <taxon>Hymenoscyphus</taxon>
    </lineage>
</organism>
<proteinExistence type="predicted"/>
<evidence type="ECO:0000256" key="1">
    <source>
        <dbReference type="SAM" id="MobiDB-lite"/>
    </source>
</evidence>
<name>A0A9N9L8W2_9HELO</name>
<dbReference type="EMBL" id="CAJVRL010000092">
    <property type="protein sequence ID" value="CAG8959850.1"/>
    <property type="molecule type" value="Genomic_DNA"/>
</dbReference>
<protein>
    <submittedName>
        <fullName evidence="2">Uncharacterized protein</fullName>
    </submittedName>
</protein>
<evidence type="ECO:0000313" key="2">
    <source>
        <dbReference type="EMBL" id="CAG8959850.1"/>
    </source>
</evidence>